<name>A0A0R1HIV0_9LACO</name>
<sequence>MDKNTSEFINQIKNADSSDHLNNYQFIPSDAAGHLKNLLKLKKTKKIDVIRRADLNASSAYQWFDGRRNPNRNALISLGFGFELSLEEMNILLKQSNYSQLYAKNKRDAYIIYSLLHSENKSELETHLTMNNLEPLYEEK</sequence>
<dbReference type="Proteomes" id="UP000051450">
    <property type="component" value="Unassembled WGS sequence"/>
</dbReference>
<accession>A0A0R1HIV0</accession>
<dbReference type="GeneID" id="83548822"/>
<evidence type="ECO:0000313" key="1">
    <source>
        <dbReference type="EMBL" id="KRK46533.1"/>
    </source>
</evidence>
<dbReference type="OrthoDB" id="3233490at2"/>
<evidence type="ECO:0000313" key="2">
    <source>
        <dbReference type="Proteomes" id="UP000051450"/>
    </source>
</evidence>
<organism evidence="1 2">
    <name type="scientific">Dellaglioa algida DSM 15638</name>
    <dbReference type="NCBI Taxonomy" id="1423719"/>
    <lineage>
        <taxon>Bacteria</taxon>
        <taxon>Bacillati</taxon>
        <taxon>Bacillota</taxon>
        <taxon>Bacilli</taxon>
        <taxon>Lactobacillales</taxon>
        <taxon>Lactobacillaceae</taxon>
        <taxon>Dellaglioa</taxon>
    </lineage>
</organism>
<dbReference type="RefSeq" id="WP_057973477.1">
    <property type="nucleotide sequence ID" value="NZ_AZDI01000001.1"/>
</dbReference>
<protein>
    <submittedName>
        <fullName evidence="1">Uncharacterized protein</fullName>
    </submittedName>
</protein>
<dbReference type="STRING" id="1423719.FC66_GL000156"/>
<proteinExistence type="predicted"/>
<dbReference type="AlphaFoldDB" id="A0A0R1HIV0"/>
<reference evidence="1 2" key="1">
    <citation type="journal article" date="2015" name="Genome Announc.">
        <title>Expanding the biotechnology potential of lactobacilli through comparative genomics of 213 strains and associated genera.</title>
        <authorList>
            <person name="Sun Z."/>
            <person name="Harris H.M."/>
            <person name="McCann A."/>
            <person name="Guo C."/>
            <person name="Argimon S."/>
            <person name="Zhang W."/>
            <person name="Yang X."/>
            <person name="Jeffery I.B."/>
            <person name="Cooney J.C."/>
            <person name="Kagawa T.F."/>
            <person name="Liu W."/>
            <person name="Song Y."/>
            <person name="Salvetti E."/>
            <person name="Wrobel A."/>
            <person name="Rasinkangas P."/>
            <person name="Parkhill J."/>
            <person name="Rea M.C."/>
            <person name="O'Sullivan O."/>
            <person name="Ritari J."/>
            <person name="Douillard F.P."/>
            <person name="Paul Ross R."/>
            <person name="Yang R."/>
            <person name="Briner A.E."/>
            <person name="Felis G.E."/>
            <person name="de Vos W.M."/>
            <person name="Barrangou R."/>
            <person name="Klaenhammer T.R."/>
            <person name="Caufield P.W."/>
            <person name="Cui Y."/>
            <person name="Zhang H."/>
            <person name="O'Toole P.W."/>
        </authorList>
    </citation>
    <scope>NUCLEOTIDE SEQUENCE [LARGE SCALE GENOMIC DNA]</scope>
    <source>
        <strain evidence="1 2">DSM 15638</strain>
    </source>
</reference>
<dbReference type="PATRIC" id="fig|1423719.4.peg.158"/>
<dbReference type="EMBL" id="AZDI01000001">
    <property type="protein sequence ID" value="KRK46533.1"/>
    <property type="molecule type" value="Genomic_DNA"/>
</dbReference>
<keyword evidence="2" id="KW-1185">Reference proteome</keyword>
<comment type="caution">
    <text evidence="1">The sequence shown here is derived from an EMBL/GenBank/DDBJ whole genome shotgun (WGS) entry which is preliminary data.</text>
</comment>
<gene>
    <name evidence="1" type="ORF">FC66_GL000156</name>
</gene>